<organism evidence="3 4">
    <name type="scientific">Astrephomene gubernaculifera</name>
    <dbReference type="NCBI Taxonomy" id="47775"/>
    <lineage>
        <taxon>Eukaryota</taxon>
        <taxon>Viridiplantae</taxon>
        <taxon>Chlorophyta</taxon>
        <taxon>core chlorophytes</taxon>
        <taxon>Chlorophyceae</taxon>
        <taxon>CS clade</taxon>
        <taxon>Chlamydomonadales</taxon>
        <taxon>Astrephomenaceae</taxon>
        <taxon>Astrephomene</taxon>
    </lineage>
</organism>
<keyword evidence="4" id="KW-1185">Reference proteome</keyword>
<comment type="caution">
    <text evidence="3">The sequence shown here is derived from an EMBL/GenBank/DDBJ whole genome shotgun (WGS) entry which is preliminary data.</text>
</comment>
<dbReference type="PANTHER" id="PTHR22931:SF9">
    <property type="entry name" value="PYRUVATE, PHOSPHATE DIKINASE 1, CHLOROPLASTIC"/>
    <property type="match status" value="1"/>
</dbReference>
<dbReference type="InterPro" id="IPR002192">
    <property type="entry name" value="PPDK_AMP/ATP-bd"/>
</dbReference>
<dbReference type="Pfam" id="PF01326">
    <property type="entry name" value="PPDK_N"/>
    <property type="match status" value="1"/>
</dbReference>
<name>A0AAD3DIP5_9CHLO</name>
<dbReference type="GO" id="GO:0050242">
    <property type="term" value="F:pyruvate, phosphate dikinase activity"/>
    <property type="evidence" value="ECO:0007669"/>
    <property type="project" value="InterPro"/>
</dbReference>
<evidence type="ECO:0000313" key="3">
    <source>
        <dbReference type="EMBL" id="GFR41423.1"/>
    </source>
</evidence>
<sequence length="138" mass="14797">MASIRRIYSFSQGKSDGTKSMKQLLGGKGANLCEMARCGLNVPPGFTITTEVCEEFYCYGGQLPKDLLAEVRTTVEGVEAEMGLKFGDPAAPLLFSVRSGAAVSMPGMMDTVLNLGLNDAVLEGFATRHGERFALDCY</sequence>
<evidence type="ECO:0000259" key="2">
    <source>
        <dbReference type="Pfam" id="PF01326"/>
    </source>
</evidence>
<evidence type="ECO:0000313" key="4">
    <source>
        <dbReference type="Proteomes" id="UP001054857"/>
    </source>
</evidence>
<proteinExistence type="inferred from homology"/>
<dbReference type="Proteomes" id="UP001054857">
    <property type="component" value="Unassembled WGS sequence"/>
</dbReference>
<dbReference type="InterPro" id="IPR013815">
    <property type="entry name" value="ATP_grasp_subdomain_1"/>
</dbReference>
<dbReference type="Gene3D" id="3.30.1490.20">
    <property type="entry name" value="ATP-grasp fold, A domain"/>
    <property type="match status" value="1"/>
</dbReference>
<dbReference type="PANTHER" id="PTHR22931">
    <property type="entry name" value="PHOSPHOENOLPYRUVATE DIKINASE-RELATED"/>
    <property type="match status" value="1"/>
</dbReference>
<comment type="similarity">
    <text evidence="1">Belongs to the PEP-utilizing enzyme family.</text>
</comment>
<feature type="domain" description="Pyruvate phosphate dikinase AMP/ATP-binding" evidence="2">
    <location>
        <begin position="23"/>
        <end position="58"/>
    </location>
</feature>
<dbReference type="AlphaFoldDB" id="A0AAD3DIP5"/>
<dbReference type="InterPro" id="IPR010121">
    <property type="entry name" value="Pyruvate_phosphate_dikinase"/>
</dbReference>
<dbReference type="GO" id="GO:0005524">
    <property type="term" value="F:ATP binding"/>
    <property type="evidence" value="ECO:0007669"/>
    <property type="project" value="InterPro"/>
</dbReference>
<gene>
    <name evidence="3" type="ORF">Agub_g2109</name>
</gene>
<protein>
    <recommendedName>
        <fullName evidence="2">Pyruvate phosphate dikinase AMP/ATP-binding domain-containing protein</fullName>
    </recommendedName>
</protein>
<evidence type="ECO:0000256" key="1">
    <source>
        <dbReference type="ARBA" id="ARBA00007837"/>
    </source>
</evidence>
<dbReference type="EMBL" id="BMAR01000001">
    <property type="protein sequence ID" value="GFR41423.1"/>
    <property type="molecule type" value="Genomic_DNA"/>
</dbReference>
<feature type="non-terminal residue" evidence="3">
    <location>
        <position position="138"/>
    </location>
</feature>
<dbReference type="GO" id="GO:0016301">
    <property type="term" value="F:kinase activity"/>
    <property type="evidence" value="ECO:0007669"/>
    <property type="project" value="InterPro"/>
</dbReference>
<accession>A0AAD3DIP5</accession>
<dbReference type="SUPFAM" id="SSF56059">
    <property type="entry name" value="Glutathione synthetase ATP-binding domain-like"/>
    <property type="match status" value="1"/>
</dbReference>
<reference evidence="3 4" key="1">
    <citation type="journal article" date="2021" name="Sci. Rep.">
        <title>Genome sequencing of the multicellular alga Astrephomene provides insights into convergent evolution of germ-soma differentiation.</title>
        <authorList>
            <person name="Yamashita S."/>
            <person name="Yamamoto K."/>
            <person name="Matsuzaki R."/>
            <person name="Suzuki S."/>
            <person name="Yamaguchi H."/>
            <person name="Hirooka S."/>
            <person name="Minakuchi Y."/>
            <person name="Miyagishima S."/>
            <person name="Kawachi M."/>
            <person name="Toyoda A."/>
            <person name="Nozaki H."/>
        </authorList>
    </citation>
    <scope>NUCLEOTIDE SEQUENCE [LARGE SCALE GENOMIC DNA]</scope>
    <source>
        <strain evidence="3 4">NIES-4017</strain>
    </source>
</reference>